<accession>A0A2M8LCR5</accession>
<organism evidence="1 2">
    <name type="scientific">Candidatus Taylorbacteria bacterium CG10_big_fil_rev_8_21_14_0_10_41_48</name>
    <dbReference type="NCBI Taxonomy" id="1975024"/>
    <lineage>
        <taxon>Bacteria</taxon>
        <taxon>Candidatus Tayloriibacteriota</taxon>
    </lineage>
</organism>
<dbReference type="SUPFAM" id="SSF53254">
    <property type="entry name" value="Phosphoglycerate mutase-like"/>
    <property type="match status" value="1"/>
</dbReference>
<reference evidence="2" key="1">
    <citation type="submission" date="2017-09" db="EMBL/GenBank/DDBJ databases">
        <title>Depth-based differentiation of microbial function through sediment-hosted aquifers and enrichment of novel symbionts in the deep terrestrial subsurface.</title>
        <authorList>
            <person name="Probst A.J."/>
            <person name="Ladd B."/>
            <person name="Jarett J.K."/>
            <person name="Geller-Mcgrath D.E."/>
            <person name="Sieber C.M.K."/>
            <person name="Emerson J.B."/>
            <person name="Anantharaman K."/>
            <person name="Thomas B.C."/>
            <person name="Malmstrom R."/>
            <person name="Stieglmeier M."/>
            <person name="Klingl A."/>
            <person name="Woyke T."/>
            <person name="Ryan C.M."/>
            <person name="Banfield J.F."/>
        </authorList>
    </citation>
    <scope>NUCLEOTIDE SEQUENCE [LARGE SCALE GENOMIC DNA]</scope>
</reference>
<comment type="caution">
    <text evidence="1">The sequence shown here is derived from an EMBL/GenBank/DDBJ whole genome shotgun (WGS) entry which is preliminary data.</text>
</comment>
<evidence type="ECO:0000313" key="1">
    <source>
        <dbReference type="EMBL" id="PJE74425.1"/>
    </source>
</evidence>
<gene>
    <name evidence="1" type="ORF">COV01_00090</name>
</gene>
<name>A0A2M8LCR5_9BACT</name>
<proteinExistence type="predicted"/>
<dbReference type="AlphaFoldDB" id="A0A2M8LCR5"/>
<dbReference type="Gene3D" id="3.40.50.1240">
    <property type="entry name" value="Phosphoglycerate mutase-like"/>
    <property type="match status" value="1"/>
</dbReference>
<dbReference type="InterPro" id="IPR029033">
    <property type="entry name" value="His_PPase_superfam"/>
</dbReference>
<sequence>MILKRLIIVRHSKADMEGFLTEEGKIILRETFRALKKSFLIRRDAGVMSSPILRATESGRFFIDISGIETELFICQELFSDGETCDTAGALKAILRYARKTKVETLIVVTHFEMIRDLPDLFRIKVLKGKTPFLDHKVSRGRGVIIDCKKKIRWSIYR</sequence>
<evidence type="ECO:0008006" key="3">
    <source>
        <dbReference type="Google" id="ProtNLM"/>
    </source>
</evidence>
<evidence type="ECO:0000313" key="2">
    <source>
        <dbReference type="Proteomes" id="UP000228700"/>
    </source>
</evidence>
<dbReference type="Proteomes" id="UP000228700">
    <property type="component" value="Unassembled WGS sequence"/>
</dbReference>
<dbReference type="EMBL" id="PFEQ01000001">
    <property type="protein sequence ID" value="PJE74425.1"/>
    <property type="molecule type" value="Genomic_DNA"/>
</dbReference>
<protein>
    <recommendedName>
        <fullName evidence="3">Histidine phosphatase family protein</fullName>
    </recommendedName>
</protein>